<evidence type="ECO:0000256" key="4">
    <source>
        <dbReference type="ARBA" id="ARBA00022777"/>
    </source>
</evidence>
<feature type="binding site" evidence="9">
    <location>
        <begin position="38"/>
        <end position="42"/>
    </location>
    <ligand>
        <name>substrate</name>
    </ligand>
</feature>
<gene>
    <name evidence="9 11" type="primary">rbsK</name>
    <name evidence="11" type="ORF">GCM10011534_32260</name>
</gene>
<keyword evidence="9" id="KW-0963">Cytoplasm</keyword>
<proteinExistence type="inferred from homology"/>
<feature type="binding site" evidence="9">
    <location>
        <position position="235"/>
    </location>
    <ligand>
        <name>K(+)</name>
        <dbReference type="ChEBI" id="CHEBI:29103"/>
    </ligand>
</feature>
<feature type="binding site" evidence="9">
    <location>
        <begin position="238"/>
        <end position="239"/>
    </location>
    <ligand>
        <name>ATP</name>
        <dbReference type="ChEBI" id="CHEBI:30616"/>
    </ligand>
</feature>
<dbReference type="GO" id="GO:0005524">
    <property type="term" value="F:ATP binding"/>
    <property type="evidence" value="ECO:0007669"/>
    <property type="project" value="UniProtKB-UniRule"/>
</dbReference>
<comment type="cofactor">
    <cofactor evidence="9">
        <name>Mg(2+)</name>
        <dbReference type="ChEBI" id="CHEBI:18420"/>
    </cofactor>
    <text evidence="9">Requires a divalent cation, most likely magnesium in vivo, as an electrophilic catalyst to aid phosphoryl group transfer. It is the chelate of the metal and the nucleotide that is the actual substrate.</text>
</comment>
<dbReference type="EC" id="2.7.1.15" evidence="9"/>
<feature type="domain" description="Carbohydrate kinase PfkB" evidence="10">
    <location>
        <begin position="3"/>
        <end position="280"/>
    </location>
</feature>
<reference evidence="11" key="2">
    <citation type="submission" date="2020-09" db="EMBL/GenBank/DDBJ databases">
        <authorList>
            <person name="Sun Q."/>
            <person name="Zhou Y."/>
        </authorList>
    </citation>
    <scope>NUCLEOTIDE SEQUENCE</scope>
    <source>
        <strain evidence="11">CGMCC 1.6293</strain>
    </source>
</reference>
<dbReference type="EMBL" id="BMLF01000002">
    <property type="protein sequence ID" value="GGM07839.1"/>
    <property type="molecule type" value="Genomic_DNA"/>
</dbReference>
<dbReference type="InterPro" id="IPR002139">
    <property type="entry name" value="Ribo/fructo_kinase"/>
</dbReference>
<feature type="binding site" evidence="9">
    <location>
        <begin position="205"/>
        <end position="210"/>
    </location>
    <ligand>
        <name>ATP</name>
        <dbReference type="ChEBI" id="CHEBI:30616"/>
    </ligand>
</feature>
<dbReference type="AlphaFoldDB" id="A0A917WIM4"/>
<comment type="similarity">
    <text evidence="9">Belongs to the carbohydrate kinase PfkB family. Ribokinase subfamily.</text>
</comment>
<keyword evidence="4 9" id="KW-0418">Kinase</keyword>
<dbReference type="InterPro" id="IPR011611">
    <property type="entry name" value="PfkB_dom"/>
</dbReference>
<keyword evidence="2 9" id="KW-0479">Metal-binding</keyword>
<comment type="function">
    <text evidence="9">Catalyzes the phosphorylation of ribose at O-5 in a reaction requiring ATP and magnesium. The resulting D-ribose-5-phosphate can then be used either for sythesis of nucleotides, histidine, and tryptophan, or as a component of the pentose phosphate pathway.</text>
</comment>
<dbReference type="PANTHER" id="PTHR10584:SF166">
    <property type="entry name" value="RIBOKINASE"/>
    <property type="match status" value="1"/>
</dbReference>
<name>A0A917WIM4_9RHOB</name>
<feature type="binding site" evidence="9">
    <location>
        <position position="233"/>
    </location>
    <ligand>
        <name>K(+)</name>
        <dbReference type="ChEBI" id="CHEBI:29103"/>
    </ligand>
</feature>
<keyword evidence="5 9" id="KW-0067">ATP-binding</keyword>
<keyword evidence="12" id="KW-1185">Reference proteome</keyword>
<protein>
    <recommendedName>
        <fullName evidence="9">Ribokinase</fullName>
        <shortName evidence="9">RK</shortName>
        <ecNumber evidence="9">2.7.1.15</ecNumber>
    </recommendedName>
</protein>
<feature type="binding site" evidence="9">
    <location>
        <position position="239"/>
    </location>
    <ligand>
        <name>substrate</name>
    </ligand>
</feature>
<dbReference type="PRINTS" id="PR00990">
    <property type="entry name" value="RIBOKINASE"/>
</dbReference>
<dbReference type="InterPro" id="IPR011877">
    <property type="entry name" value="Ribokinase"/>
</dbReference>
<keyword evidence="3 9" id="KW-0547">Nucleotide-binding</keyword>
<keyword evidence="1 9" id="KW-0808">Transferase</keyword>
<comment type="pathway">
    <text evidence="9">Carbohydrate metabolism; D-ribose degradation; D-ribose 5-phosphate from beta-D-ribopyranose: step 2/2.</text>
</comment>
<evidence type="ECO:0000256" key="9">
    <source>
        <dbReference type="HAMAP-Rule" id="MF_01987"/>
    </source>
</evidence>
<reference evidence="11" key="1">
    <citation type="journal article" date="2014" name="Int. J. Syst. Evol. Microbiol.">
        <title>Complete genome sequence of Corynebacterium casei LMG S-19264T (=DSM 44701T), isolated from a smear-ripened cheese.</title>
        <authorList>
            <consortium name="US DOE Joint Genome Institute (JGI-PGF)"/>
            <person name="Walter F."/>
            <person name="Albersmeier A."/>
            <person name="Kalinowski J."/>
            <person name="Ruckert C."/>
        </authorList>
    </citation>
    <scope>NUCLEOTIDE SEQUENCE</scope>
    <source>
        <strain evidence="11">CGMCC 1.6293</strain>
    </source>
</reference>
<feature type="binding site" evidence="9">
    <location>
        <position position="274"/>
    </location>
    <ligand>
        <name>K(+)</name>
        <dbReference type="ChEBI" id="CHEBI:29103"/>
    </ligand>
</feature>
<dbReference type="RefSeq" id="WP_028286996.1">
    <property type="nucleotide sequence ID" value="NZ_BMLF01000002.1"/>
</dbReference>
<comment type="subunit">
    <text evidence="9">Homodimer.</text>
</comment>
<sequence length="294" mass="30406">MTIWCLGSVNADHFYRLPHLPAPGETLAASDYSRGLGGKGANMAVAAARGGAPVELVGAVGPDGLWMKARLADYGVSVRHLAESAEASGHAIISVDAAGENQITIYGGANRALEPARIDTAFAEAREGDIFVCQNETNLQRAGADIARSRGLRVVYAAAPFEVEAVRKMLDVADLLVLNAVEARQLQEATGLAPEALPVAGIVITLGADGVRWIDTKTGQSRDFPAVAVTAVDTTGAGDTFTGYLLAGLDRGLSMEAAIPLAAKAAALKVTRRGTADAIPSLSEVETWAPPAHG</sequence>
<keyword evidence="6 9" id="KW-0460">Magnesium</keyword>
<dbReference type="GO" id="GO:0004747">
    <property type="term" value="F:ribokinase activity"/>
    <property type="evidence" value="ECO:0007669"/>
    <property type="project" value="UniProtKB-UniRule"/>
</dbReference>
<keyword evidence="8 9" id="KW-0119">Carbohydrate metabolism</keyword>
<dbReference type="GO" id="GO:0046872">
    <property type="term" value="F:metal ion binding"/>
    <property type="evidence" value="ECO:0007669"/>
    <property type="project" value="UniProtKB-KW"/>
</dbReference>
<dbReference type="Gene3D" id="3.40.1190.20">
    <property type="match status" value="1"/>
</dbReference>
<dbReference type="GO" id="GO:0005737">
    <property type="term" value="C:cytoplasm"/>
    <property type="evidence" value="ECO:0007669"/>
    <property type="project" value="UniProtKB-SubCell"/>
</dbReference>
<dbReference type="Proteomes" id="UP000649829">
    <property type="component" value="Unassembled WGS sequence"/>
</dbReference>
<dbReference type="Pfam" id="PF00294">
    <property type="entry name" value="PfkB"/>
    <property type="match status" value="1"/>
</dbReference>
<dbReference type="PANTHER" id="PTHR10584">
    <property type="entry name" value="SUGAR KINASE"/>
    <property type="match status" value="1"/>
</dbReference>
<evidence type="ECO:0000259" key="10">
    <source>
        <dbReference type="Pfam" id="PF00294"/>
    </source>
</evidence>
<keyword evidence="7 9" id="KW-0630">Potassium</keyword>
<evidence type="ECO:0000256" key="6">
    <source>
        <dbReference type="ARBA" id="ARBA00022842"/>
    </source>
</evidence>
<dbReference type="HAMAP" id="MF_01987">
    <property type="entry name" value="Ribokinase"/>
    <property type="match status" value="1"/>
</dbReference>
<feature type="binding site" evidence="9">
    <location>
        <position position="136"/>
    </location>
    <ligand>
        <name>substrate</name>
    </ligand>
</feature>
<organism evidence="11 12">
    <name type="scientific">Pseudooceanicola nanhaiensis</name>
    <dbReference type="NCBI Taxonomy" id="375761"/>
    <lineage>
        <taxon>Bacteria</taxon>
        <taxon>Pseudomonadati</taxon>
        <taxon>Pseudomonadota</taxon>
        <taxon>Alphaproteobacteria</taxon>
        <taxon>Rhodobacterales</taxon>
        <taxon>Paracoccaceae</taxon>
        <taxon>Pseudooceanicola</taxon>
    </lineage>
</organism>
<evidence type="ECO:0000313" key="11">
    <source>
        <dbReference type="EMBL" id="GGM07839.1"/>
    </source>
</evidence>
<comment type="caution">
    <text evidence="9">Lacks conserved residue(s) required for the propagation of feature annotation.</text>
</comment>
<comment type="caution">
    <text evidence="11">The sequence shown here is derived from an EMBL/GenBank/DDBJ whole genome shotgun (WGS) entry which is preliminary data.</text>
</comment>
<comment type="activity regulation">
    <text evidence="9">Activated by a monovalent cation that binds near, but not in, the active site. The most likely occupant of the site in vivo is potassium. Ion binding induces a conformational change that may alter substrate affinity.</text>
</comment>
<evidence type="ECO:0000256" key="5">
    <source>
        <dbReference type="ARBA" id="ARBA00022840"/>
    </source>
</evidence>
<feature type="active site" description="Proton acceptor" evidence="9">
    <location>
        <position position="239"/>
    </location>
</feature>
<evidence type="ECO:0000256" key="7">
    <source>
        <dbReference type="ARBA" id="ARBA00022958"/>
    </source>
</evidence>
<feature type="binding site" evidence="9">
    <location>
        <begin position="10"/>
        <end position="12"/>
    </location>
    <ligand>
        <name>substrate</name>
    </ligand>
</feature>
<evidence type="ECO:0000256" key="1">
    <source>
        <dbReference type="ARBA" id="ARBA00022679"/>
    </source>
</evidence>
<dbReference type="GO" id="GO:0019303">
    <property type="term" value="P:D-ribose catabolic process"/>
    <property type="evidence" value="ECO:0007669"/>
    <property type="project" value="UniProtKB-UniRule"/>
</dbReference>
<dbReference type="CDD" id="cd01174">
    <property type="entry name" value="ribokinase"/>
    <property type="match status" value="1"/>
</dbReference>
<feature type="binding site" evidence="9">
    <location>
        <position position="272"/>
    </location>
    <ligand>
        <name>K(+)</name>
        <dbReference type="ChEBI" id="CHEBI:29103"/>
    </ligand>
</feature>
<evidence type="ECO:0000313" key="12">
    <source>
        <dbReference type="Proteomes" id="UP000649829"/>
    </source>
</evidence>
<dbReference type="InterPro" id="IPR029056">
    <property type="entry name" value="Ribokinase-like"/>
</dbReference>
<comment type="catalytic activity">
    <reaction evidence="9">
        <text>D-ribose + ATP = D-ribose 5-phosphate + ADP + H(+)</text>
        <dbReference type="Rhea" id="RHEA:13697"/>
        <dbReference type="ChEBI" id="CHEBI:15378"/>
        <dbReference type="ChEBI" id="CHEBI:30616"/>
        <dbReference type="ChEBI" id="CHEBI:47013"/>
        <dbReference type="ChEBI" id="CHEBI:78346"/>
        <dbReference type="ChEBI" id="CHEBI:456216"/>
        <dbReference type="EC" id="2.7.1.15"/>
    </reaction>
</comment>
<evidence type="ECO:0000256" key="2">
    <source>
        <dbReference type="ARBA" id="ARBA00022723"/>
    </source>
</evidence>
<feature type="binding site" evidence="9">
    <location>
        <position position="179"/>
    </location>
    <ligand>
        <name>ATP</name>
        <dbReference type="ChEBI" id="CHEBI:30616"/>
    </ligand>
</feature>
<comment type="subcellular location">
    <subcellularLocation>
        <location evidence="9">Cytoplasm</location>
    </subcellularLocation>
</comment>
<dbReference type="SUPFAM" id="SSF53613">
    <property type="entry name" value="Ribokinase-like"/>
    <property type="match status" value="1"/>
</dbReference>
<accession>A0A917WIM4</accession>
<evidence type="ECO:0000256" key="3">
    <source>
        <dbReference type="ARBA" id="ARBA00022741"/>
    </source>
</evidence>
<evidence type="ECO:0000256" key="8">
    <source>
        <dbReference type="ARBA" id="ARBA00023277"/>
    </source>
</evidence>
<feature type="binding site" evidence="9">
    <location>
        <position position="269"/>
    </location>
    <ligand>
        <name>K(+)</name>
        <dbReference type="ChEBI" id="CHEBI:29103"/>
    </ligand>
</feature>